<protein>
    <recommendedName>
        <fullName evidence="3">Usg-like family protein</fullName>
    </recommendedName>
</protein>
<evidence type="ECO:0000313" key="1">
    <source>
        <dbReference type="EMBL" id="SDG49289.1"/>
    </source>
</evidence>
<reference evidence="1 2" key="1">
    <citation type="submission" date="2016-10" db="EMBL/GenBank/DDBJ databases">
        <authorList>
            <person name="Varghese N."/>
            <person name="Submissions S."/>
        </authorList>
    </citation>
    <scope>NUCLEOTIDE SEQUENCE [LARGE SCALE GENOMIC DNA]</scope>
    <source>
        <strain evidence="1 2">DSM 18839</strain>
    </source>
</reference>
<comment type="caution">
    <text evidence="1">The sequence shown here is derived from an EMBL/GenBank/DDBJ whole genome shotgun (WGS) entry which is preliminary data.</text>
</comment>
<evidence type="ECO:0008006" key="3">
    <source>
        <dbReference type="Google" id="ProtNLM"/>
    </source>
</evidence>
<accession>A0A8G2BM35</accession>
<name>A0A8G2BM35_9PROT</name>
<keyword evidence="2" id="KW-1185">Reference proteome</keyword>
<gene>
    <name evidence="1" type="ORF">SAMN05660686_04584</name>
</gene>
<sequence>MLHSGTRPSVNDLYRYRLTTAEILYRLPDYPKLLQSYLWQEMDIAPDFPRLTKFLDYWERNIDGRLHTVRIANAELVRPQEIAYATHDFAYH</sequence>
<dbReference type="OrthoDB" id="9811054at2"/>
<evidence type="ECO:0000313" key="2">
    <source>
        <dbReference type="Proteomes" id="UP000198615"/>
    </source>
</evidence>
<dbReference type="AlphaFoldDB" id="A0A8G2BM35"/>
<dbReference type="Pfam" id="PF06233">
    <property type="entry name" value="Usg"/>
    <property type="match status" value="1"/>
</dbReference>
<dbReference type="EMBL" id="FNBW01000019">
    <property type="protein sequence ID" value="SDG49289.1"/>
    <property type="molecule type" value="Genomic_DNA"/>
</dbReference>
<dbReference type="InterPro" id="IPR009354">
    <property type="entry name" value="Usg"/>
</dbReference>
<dbReference type="RefSeq" id="WP_051244929.1">
    <property type="nucleotide sequence ID" value="NZ_FNBW01000019.1"/>
</dbReference>
<dbReference type="Proteomes" id="UP000198615">
    <property type="component" value="Unassembled WGS sequence"/>
</dbReference>
<organism evidence="1 2">
    <name type="scientific">Thalassobaculum litoreum DSM 18839</name>
    <dbReference type="NCBI Taxonomy" id="1123362"/>
    <lineage>
        <taxon>Bacteria</taxon>
        <taxon>Pseudomonadati</taxon>
        <taxon>Pseudomonadota</taxon>
        <taxon>Alphaproteobacteria</taxon>
        <taxon>Rhodospirillales</taxon>
        <taxon>Thalassobaculaceae</taxon>
        <taxon>Thalassobaculum</taxon>
    </lineage>
</organism>
<proteinExistence type="predicted"/>